<dbReference type="SUPFAM" id="SSF52833">
    <property type="entry name" value="Thioredoxin-like"/>
    <property type="match status" value="1"/>
</dbReference>
<dbReference type="RefSeq" id="WP_344731350.1">
    <property type="nucleotide sequence ID" value="NZ_BAAAZH010000001.1"/>
</dbReference>
<proteinExistence type="inferred from homology"/>
<reference evidence="10" key="1">
    <citation type="journal article" date="2019" name="Int. J. Syst. Evol. Microbiol.">
        <title>The Global Catalogue of Microorganisms (GCM) 10K type strain sequencing project: providing services to taxonomists for standard genome sequencing and annotation.</title>
        <authorList>
            <consortium name="The Broad Institute Genomics Platform"/>
            <consortium name="The Broad Institute Genome Sequencing Center for Infectious Disease"/>
            <person name="Wu L."/>
            <person name="Ma J."/>
        </authorList>
    </citation>
    <scope>NUCLEOTIDE SEQUENCE [LARGE SCALE GENOMIC DNA]</scope>
    <source>
        <strain evidence="10">JCM 16703</strain>
    </source>
</reference>
<organism evidence="9 10">
    <name type="scientific">Nocardioides fonticola</name>
    <dbReference type="NCBI Taxonomy" id="450363"/>
    <lineage>
        <taxon>Bacteria</taxon>
        <taxon>Bacillati</taxon>
        <taxon>Actinomycetota</taxon>
        <taxon>Actinomycetes</taxon>
        <taxon>Propionibacteriales</taxon>
        <taxon>Nocardioidaceae</taxon>
        <taxon>Nocardioides</taxon>
    </lineage>
</organism>
<feature type="region of interest" description="Disordered" evidence="6">
    <location>
        <begin position="1"/>
        <end position="27"/>
    </location>
</feature>
<dbReference type="InterPro" id="IPR036249">
    <property type="entry name" value="Thioredoxin-like_sf"/>
</dbReference>
<keyword evidence="7" id="KW-0812">Transmembrane</keyword>
<evidence type="ECO:0000313" key="10">
    <source>
        <dbReference type="Proteomes" id="UP001501495"/>
    </source>
</evidence>
<protein>
    <submittedName>
        <fullName evidence="9">DsbA family protein</fullName>
    </submittedName>
</protein>
<dbReference type="PANTHER" id="PTHR13887:SF14">
    <property type="entry name" value="DISULFIDE BOND FORMATION PROTEIN D"/>
    <property type="match status" value="1"/>
</dbReference>
<keyword evidence="2" id="KW-0732">Signal</keyword>
<dbReference type="EMBL" id="BAAAZH010000001">
    <property type="protein sequence ID" value="GAA4108541.1"/>
    <property type="molecule type" value="Genomic_DNA"/>
</dbReference>
<feature type="transmembrane region" description="Helical" evidence="7">
    <location>
        <begin position="45"/>
        <end position="67"/>
    </location>
</feature>
<dbReference type="Pfam" id="PF13462">
    <property type="entry name" value="Thioredoxin_4"/>
    <property type="match status" value="1"/>
</dbReference>
<feature type="compositionally biased region" description="Basic and acidic residues" evidence="6">
    <location>
        <begin position="15"/>
        <end position="27"/>
    </location>
</feature>
<evidence type="ECO:0000256" key="3">
    <source>
        <dbReference type="ARBA" id="ARBA00023002"/>
    </source>
</evidence>
<dbReference type="PANTHER" id="PTHR13887">
    <property type="entry name" value="GLUTATHIONE S-TRANSFERASE KAPPA"/>
    <property type="match status" value="1"/>
</dbReference>
<comment type="caution">
    <text evidence="9">The sequence shown here is derived from an EMBL/GenBank/DDBJ whole genome shotgun (WGS) entry which is preliminary data.</text>
</comment>
<evidence type="ECO:0000256" key="2">
    <source>
        <dbReference type="ARBA" id="ARBA00022729"/>
    </source>
</evidence>
<evidence type="ECO:0000256" key="7">
    <source>
        <dbReference type="SAM" id="Phobius"/>
    </source>
</evidence>
<evidence type="ECO:0000256" key="6">
    <source>
        <dbReference type="SAM" id="MobiDB-lite"/>
    </source>
</evidence>
<keyword evidence="7" id="KW-0472">Membrane</keyword>
<keyword evidence="10" id="KW-1185">Reference proteome</keyword>
<keyword evidence="7" id="KW-1133">Transmembrane helix</keyword>
<dbReference type="Proteomes" id="UP001501495">
    <property type="component" value="Unassembled WGS sequence"/>
</dbReference>
<dbReference type="InterPro" id="IPR012336">
    <property type="entry name" value="Thioredoxin-like_fold"/>
</dbReference>
<dbReference type="CDD" id="cd02972">
    <property type="entry name" value="DsbA_family"/>
    <property type="match status" value="1"/>
</dbReference>
<evidence type="ECO:0000259" key="8">
    <source>
        <dbReference type="Pfam" id="PF13462"/>
    </source>
</evidence>
<gene>
    <name evidence="9" type="ORF">GCM10022215_02330</name>
</gene>
<evidence type="ECO:0000256" key="5">
    <source>
        <dbReference type="ARBA" id="ARBA00023284"/>
    </source>
</evidence>
<evidence type="ECO:0000256" key="1">
    <source>
        <dbReference type="ARBA" id="ARBA00005791"/>
    </source>
</evidence>
<comment type="similarity">
    <text evidence="1">Belongs to the thioredoxin family. DsbA subfamily.</text>
</comment>
<sequence>MSKDNTPKLPPLPDDGSRAEAGRARREAAAQALRDQKKAARRRRVLVQIAVGLVVVLVGVGITVLALNSGDDDATVAADVPASGIPAQVNADGAYVTGAKKPKVTIQVVEDFQCPICQQFEQVSGSLLDEYISGDVVQVQYRTIAFLDRMSSTEYSTRALNASACVMPAGEDVWRRFHTALFANQPPEQGDGLPDETLISLAEQAGAPDSVASCITDQPYRAWTASTTQAAFDAGVTGTPTIFVNGTKLDAFTPDVIKAAVDKALAK</sequence>
<keyword evidence="4" id="KW-1015">Disulfide bond</keyword>
<evidence type="ECO:0000256" key="4">
    <source>
        <dbReference type="ARBA" id="ARBA00023157"/>
    </source>
</evidence>
<evidence type="ECO:0000313" key="9">
    <source>
        <dbReference type="EMBL" id="GAA4108541.1"/>
    </source>
</evidence>
<dbReference type="Gene3D" id="3.40.30.10">
    <property type="entry name" value="Glutaredoxin"/>
    <property type="match status" value="1"/>
</dbReference>
<feature type="domain" description="Thioredoxin-like fold" evidence="8">
    <location>
        <begin position="94"/>
        <end position="263"/>
    </location>
</feature>
<accession>A0ABP7XAX5</accession>
<name>A0ABP7XAX5_9ACTN</name>
<keyword evidence="3" id="KW-0560">Oxidoreductase</keyword>
<keyword evidence="5" id="KW-0676">Redox-active center</keyword>